<evidence type="ECO:0000256" key="1">
    <source>
        <dbReference type="SAM" id="SignalP"/>
    </source>
</evidence>
<evidence type="ECO:0000313" key="2">
    <source>
        <dbReference type="EMBL" id="TEU24733.1"/>
    </source>
</evidence>
<dbReference type="InterPro" id="IPR024572">
    <property type="entry name" value="RcnB"/>
</dbReference>
<protein>
    <recommendedName>
        <fullName evidence="4">RcnB family protein</fullName>
    </recommendedName>
</protein>
<dbReference type="AlphaFoldDB" id="A0A4Y7X9Q9"/>
<evidence type="ECO:0008006" key="4">
    <source>
        <dbReference type="Google" id="ProtNLM"/>
    </source>
</evidence>
<feature type="signal peptide" evidence="1">
    <location>
        <begin position="1"/>
        <end position="39"/>
    </location>
</feature>
<name>A0A4Y7X9Q9_9GAMM</name>
<accession>A0A4Y7X9Q9</accession>
<gene>
    <name evidence="2" type="ORF">E2B99_11580</name>
</gene>
<sequence>MKIINKDITAIKTGSMQNRMLGLGMLVASLMLASASASAWSDNHAQRYEHRHDYRHEQRVQHERELHRQHVKQQLKQQARYRAAQRHAAYHQWRRGEYLPVAYHSPRYVVHDWRAYRLSAPPRGHEWLRINGRFVQVSVGNHRVSRIW</sequence>
<dbReference type="Gene3D" id="3.10.450.160">
    <property type="entry name" value="inner membrane protein cigr"/>
    <property type="match status" value="1"/>
</dbReference>
<dbReference type="Pfam" id="PF11776">
    <property type="entry name" value="RcnB"/>
    <property type="match status" value="1"/>
</dbReference>
<dbReference type="OrthoDB" id="6687316at2"/>
<feature type="chain" id="PRO_5021396107" description="RcnB family protein" evidence="1">
    <location>
        <begin position="40"/>
        <end position="148"/>
    </location>
</feature>
<dbReference type="RefSeq" id="WP_134245085.1">
    <property type="nucleotide sequence ID" value="NZ_SNTY01000058.1"/>
</dbReference>
<dbReference type="Proteomes" id="UP000297834">
    <property type="component" value="Unassembled WGS sequence"/>
</dbReference>
<reference evidence="2 3" key="1">
    <citation type="submission" date="2019-03" db="EMBL/GenBank/DDBJ databases">
        <title>Alkanindiges illinoisensis: a potential pathogenic isolated from ascites of a gastric cancer patient with abdominal metastasis.</title>
        <authorList>
            <person name="Hu X."/>
            <person name="Yang B."/>
            <person name="Yan X."/>
            <person name="Lin L."/>
            <person name="Zhao H."/>
            <person name="Zhou F."/>
            <person name="Su B."/>
            <person name="Chen J."/>
            <person name="Rui Y."/>
            <person name="Wang Q."/>
            <person name="Zheng L."/>
        </authorList>
    </citation>
    <scope>NUCLEOTIDE SEQUENCE [LARGE SCALE GENOMIC DNA]</scope>
    <source>
        <strain evidence="2 3">NFYY 23406</strain>
    </source>
</reference>
<comment type="caution">
    <text evidence="2">The sequence shown here is derived from an EMBL/GenBank/DDBJ whole genome shotgun (WGS) entry which is preliminary data.</text>
</comment>
<proteinExistence type="predicted"/>
<keyword evidence="1" id="KW-0732">Signal</keyword>
<organism evidence="2 3">
    <name type="scientific">Alkanindiges illinoisensis</name>
    <dbReference type="NCBI Taxonomy" id="197183"/>
    <lineage>
        <taxon>Bacteria</taxon>
        <taxon>Pseudomonadati</taxon>
        <taxon>Pseudomonadota</taxon>
        <taxon>Gammaproteobacteria</taxon>
        <taxon>Moraxellales</taxon>
        <taxon>Moraxellaceae</taxon>
        <taxon>Alkanindiges</taxon>
    </lineage>
</organism>
<dbReference type="EMBL" id="SNTY01000058">
    <property type="protein sequence ID" value="TEU24733.1"/>
    <property type="molecule type" value="Genomic_DNA"/>
</dbReference>
<keyword evidence="3" id="KW-1185">Reference proteome</keyword>
<evidence type="ECO:0000313" key="3">
    <source>
        <dbReference type="Proteomes" id="UP000297834"/>
    </source>
</evidence>